<organism evidence="9 10">
    <name type="scientific">Candidatus Zymogenus saltonus</name>
    <dbReference type="NCBI Taxonomy" id="2844893"/>
    <lineage>
        <taxon>Bacteria</taxon>
        <taxon>Deltaproteobacteria</taxon>
        <taxon>Candidatus Zymogenia</taxon>
        <taxon>Candidatus Zymogeniales</taxon>
        <taxon>Candidatus Zymogenaceae</taxon>
        <taxon>Candidatus Zymogenus</taxon>
    </lineage>
</organism>
<evidence type="ECO:0000313" key="9">
    <source>
        <dbReference type="EMBL" id="MBN1574694.1"/>
    </source>
</evidence>
<keyword evidence="5 7" id="KW-1133">Transmembrane helix</keyword>
<keyword evidence="3" id="KW-1003">Cell membrane</keyword>
<evidence type="ECO:0000313" key="10">
    <source>
        <dbReference type="Proteomes" id="UP000809273"/>
    </source>
</evidence>
<reference evidence="9" key="2">
    <citation type="submission" date="2021-01" db="EMBL/GenBank/DDBJ databases">
        <authorList>
            <person name="Hahn C.R."/>
            <person name="Youssef N.H."/>
            <person name="Elshahed M."/>
        </authorList>
    </citation>
    <scope>NUCLEOTIDE SEQUENCE</scope>
    <source>
        <strain evidence="9">Zod_Metabat.24</strain>
    </source>
</reference>
<sequence>MTKKLHDLKVEASIFIERYRFIVIPIVLISIGLFCYLVLYKLLIVRVFNIEIKYELNYAVYNTYYIKATKLTYIQLYLSGVYTTIKISLISIIIAMSMGTLLAVFRLSRVKVLDIFAKAYIEFMRNTPLLIQIFFWYYGTDPLLPDFFKKWLYSQTSTEFAYGVIALSIYTSAFIAEEIRAGIQSIPKEQMEASRAQGLTFLQAMRLVILPQAFRIVIPPLISQSLNLTKNSSLVMAIGVVELMAASRFLYEGTYRVFEALTVTTVIYLSLSLLISFSINQYNKHFLKYIRY</sequence>
<evidence type="ECO:0000256" key="4">
    <source>
        <dbReference type="ARBA" id="ARBA00022692"/>
    </source>
</evidence>
<dbReference type="GO" id="GO:0043190">
    <property type="term" value="C:ATP-binding cassette (ABC) transporter complex"/>
    <property type="evidence" value="ECO:0007669"/>
    <property type="project" value="InterPro"/>
</dbReference>
<keyword evidence="2 7" id="KW-0813">Transport</keyword>
<dbReference type="AlphaFoldDB" id="A0A9D8KJ55"/>
<evidence type="ECO:0000256" key="6">
    <source>
        <dbReference type="ARBA" id="ARBA00023136"/>
    </source>
</evidence>
<dbReference type="CDD" id="cd06261">
    <property type="entry name" value="TM_PBP2"/>
    <property type="match status" value="1"/>
</dbReference>
<comment type="similarity">
    <text evidence="7">Belongs to the binding-protein-dependent transport system permease family.</text>
</comment>
<dbReference type="PROSITE" id="PS50928">
    <property type="entry name" value="ABC_TM1"/>
    <property type="match status" value="1"/>
</dbReference>
<proteinExistence type="inferred from homology"/>
<evidence type="ECO:0000259" key="8">
    <source>
        <dbReference type="PROSITE" id="PS50928"/>
    </source>
</evidence>
<evidence type="ECO:0000256" key="2">
    <source>
        <dbReference type="ARBA" id="ARBA00022448"/>
    </source>
</evidence>
<dbReference type="InterPro" id="IPR043429">
    <property type="entry name" value="ArtM/GltK/GlnP/TcyL/YhdX-like"/>
</dbReference>
<reference evidence="9" key="1">
    <citation type="journal article" date="2021" name="Environ. Microbiol.">
        <title>Genomic characterization of three novel Desulfobacterota classes expand the metabolic and phylogenetic diversity of the phylum.</title>
        <authorList>
            <person name="Murphy C.L."/>
            <person name="Biggerstaff J."/>
            <person name="Eichhorn A."/>
            <person name="Ewing E."/>
            <person name="Shahan R."/>
            <person name="Soriano D."/>
            <person name="Stewart S."/>
            <person name="VanMol K."/>
            <person name="Walker R."/>
            <person name="Walters P."/>
            <person name="Elshahed M.S."/>
            <person name="Youssef N.H."/>
        </authorList>
    </citation>
    <scope>NUCLEOTIDE SEQUENCE</scope>
    <source>
        <strain evidence="9">Zod_Metabat.24</strain>
    </source>
</reference>
<feature type="domain" description="ABC transmembrane type-1" evidence="8">
    <location>
        <begin position="81"/>
        <end position="279"/>
    </location>
</feature>
<protein>
    <submittedName>
        <fullName evidence="9">Amino acid ABC transporter permease</fullName>
    </submittedName>
</protein>
<dbReference type="InterPro" id="IPR000515">
    <property type="entry name" value="MetI-like"/>
</dbReference>
<dbReference type="InterPro" id="IPR010065">
    <property type="entry name" value="AA_ABC_transptr_permease_3TM"/>
</dbReference>
<feature type="transmembrane region" description="Helical" evidence="7">
    <location>
        <begin position="87"/>
        <end position="107"/>
    </location>
</feature>
<feature type="transmembrane region" description="Helical" evidence="7">
    <location>
        <begin position="258"/>
        <end position="279"/>
    </location>
</feature>
<evidence type="ECO:0000256" key="7">
    <source>
        <dbReference type="RuleBase" id="RU363032"/>
    </source>
</evidence>
<dbReference type="EMBL" id="JAFGIX010000086">
    <property type="protein sequence ID" value="MBN1574694.1"/>
    <property type="molecule type" value="Genomic_DNA"/>
</dbReference>
<name>A0A9D8KJ55_9DELT</name>
<dbReference type="NCBIfam" id="TIGR01726">
    <property type="entry name" value="HEQRo_perm_3TM"/>
    <property type="match status" value="1"/>
</dbReference>
<accession>A0A9D8KJ55</accession>
<dbReference type="PANTHER" id="PTHR30614:SF47">
    <property type="entry name" value="ABC TRANSPORTER PERMEASE"/>
    <property type="match status" value="1"/>
</dbReference>
<dbReference type="GO" id="GO:0022857">
    <property type="term" value="F:transmembrane transporter activity"/>
    <property type="evidence" value="ECO:0007669"/>
    <property type="project" value="InterPro"/>
</dbReference>
<dbReference type="SUPFAM" id="SSF161098">
    <property type="entry name" value="MetI-like"/>
    <property type="match status" value="1"/>
</dbReference>
<dbReference type="PANTHER" id="PTHR30614">
    <property type="entry name" value="MEMBRANE COMPONENT OF AMINO ACID ABC TRANSPORTER"/>
    <property type="match status" value="1"/>
</dbReference>
<evidence type="ECO:0000256" key="1">
    <source>
        <dbReference type="ARBA" id="ARBA00004651"/>
    </source>
</evidence>
<evidence type="ECO:0000256" key="3">
    <source>
        <dbReference type="ARBA" id="ARBA00022475"/>
    </source>
</evidence>
<gene>
    <name evidence="9" type="ORF">JW984_15965</name>
</gene>
<dbReference type="Pfam" id="PF00528">
    <property type="entry name" value="BPD_transp_1"/>
    <property type="match status" value="1"/>
</dbReference>
<dbReference type="Proteomes" id="UP000809273">
    <property type="component" value="Unassembled WGS sequence"/>
</dbReference>
<comment type="caution">
    <text evidence="9">The sequence shown here is derived from an EMBL/GenBank/DDBJ whole genome shotgun (WGS) entry which is preliminary data.</text>
</comment>
<feature type="transmembrane region" description="Helical" evidence="7">
    <location>
        <begin position="21"/>
        <end position="39"/>
    </location>
</feature>
<evidence type="ECO:0000256" key="5">
    <source>
        <dbReference type="ARBA" id="ARBA00022989"/>
    </source>
</evidence>
<keyword evidence="6 7" id="KW-0472">Membrane</keyword>
<dbReference type="Gene3D" id="1.10.3720.10">
    <property type="entry name" value="MetI-like"/>
    <property type="match status" value="1"/>
</dbReference>
<dbReference type="InterPro" id="IPR035906">
    <property type="entry name" value="MetI-like_sf"/>
</dbReference>
<keyword evidence="4 7" id="KW-0812">Transmembrane</keyword>
<dbReference type="GO" id="GO:0006865">
    <property type="term" value="P:amino acid transport"/>
    <property type="evidence" value="ECO:0007669"/>
    <property type="project" value="TreeGrafter"/>
</dbReference>
<comment type="subcellular location">
    <subcellularLocation>
        <location evidence="1 7">Cell membrane</location>
        <topology evidence="1 7">Multi-pass membrane protein</topology>
    </subcellularLocation>
</comment>